<evidence type="ECO:0000313" key="2">
    <source>
        <dbReference type="Proteomes" id="UP001200110"/>
    </source>
</evidence>
<dbReference type="RefSeq" id="WP_236997287.1">
    <property type="nucleotide sequence ID" value="NZ_JAKKOR010000005.1"/>
</dbReference>
<dbReference type="EMBL" id="JAKKOR010000005">
    <property type="protein sequence ID" value="MCF8588055.1"/>
    <property type="molecule type" value="Genomic_DNA"/>
</dbReference>
<sequence length="66" mass="7315">MASDFEYTGDANQQSGFRDKVTGSHYWINNFDGSPVELLDGDQVVITSGGQRSVWSIRSQRIVGYA</sequence>
<accession>A0ABS9IRA9</accession>
<gene>
    <name evidence="1" type="ORF">L5G33_06150</name>
</gene>
<reference evidence="1 2" key="1">
    <citation type="submission" date="2022-01" db="EMBL/GenBank/DDBJ databases">
        <authorList>
            <person name="Huang Y."/>
        </authorList>
    </citation>
    <scope>NUCLEOTIDE SEQUENCE [LARGE SCALE GENOMIC DNA]</scope>
    <source>
        <strain evidence="1 2">HY366</strain>
    </source>
</reference>
<protein>
    <submittedName>
        <fullName evidence="1">Uncharacterized protein</fullName>
    </submittedName>
</protein>
<proteinExistence type="predicted"/>
<organism evidence="1 2">
    <name type="scientific">Gordonia liuliyuniae</name>
    <dbReference type="NCBI Taxonomy" id="2911517"/>
    <lineage>
        <taxon>Bacteria</taxon>
        <taxon>Bacillati</taxon>
        <taxon>Actinomycetota</taxon>
        <taxon>Actinomycetes</taxon>
        <taxon>Mycobacteriales</taxon>
        <taxon>Gordoniaceae</taxon>
        <taxon>Gordonia</taxon>
    </lineage>
</organism>
<evidence type="ECO:0000313" key="1">
    <source>
        <dbReference type="EMBL" id="MCF8588055.1"/>
    </source>
</evidence>
<dbReference type="Proteomes" id="UP001200110">
    <property type="component" value="Unassembled WGS sequence"/>
</dbReference>
<comment type="caution">
    <text evidence="1">The sequence shown here is derived from an EMBL/GenBank/DDBJ whole genome shotgun (WGS) entry which is preliminary data.</text>
</comment>
<name>A0ABS9IRA9_9ACTN</name>
<keyword evidence="2" id="KW-1185">Reference proteome</keyword>